<dbReference type="OrthoDB" id="5849734at2759"/>
<evidence type="ECO:0000313" key="3">
    <source>
        <dbReference type="Proteomes" id="UP000494206"/>
    </source>
</evidence>
<dbReference type="Proteomes" id="UP000494206">
    <property type="component" value="Unassembled WGS sequence"/>
</dbReference>
<gene>
    <name evidence="2" type="ORF">CBOVIS_LOCUS10472</name>
</gene>
<organism evidence="2 3">
    <name type="scientific">Caenorhabditis bovis</name>
    <dbReference type="NCBI Taxonomy" id="2654633"/>
    <lineage>
        <taxon>Eukaryota</taxon>
        <taxon>Metazoa</taxon>
        <taxon>Ecdysozoa</taxon>
        <taxon>Nematoda</taxon>
        <taxon>Chromadorea</taxon>
        <taxon>Rhabditida</taxon>
        <taxon>Rhabditina</taxon>
        <taxon>Rhabditomorpha</taxon>
        <taxon>Rhabditoidea</taxon>
        <taxon>Rhabditidae</taxon>
        <taxon>Peloderinae</taxon>
        <taxon>Caenorhabditis</taxon>
    </lineage>
</organism>
<reference evidence="2 3" key="1">
    <citation type="submission" date="2020-04" db="EMBL/GenBank/DDBJ databases">
        <authorList>
            <person name="Laetsch R D."/>
            <person name="Stevens L."/>
            <person name="Kumar S."/>
            <person name="Blaxter L. M."/>
        </authorList>
    </citation>
    <scope>NUCLEOTIDE SEQUENCE [LARGE SCALE GENOMIC DNA]</scope>
</reference>
<protein>
    <submittedName>
        <fullName evidence="2">Uncharacterized protein</fullName>
    </submittedName>
</protein>
<feature type="chain" id="PRO_5035855804" evidence="1">
    <location>
        <begin position="21"/>
        <end position="79"/>
    </location>
</feature>
<keyword evidence="3" id="KW-1185">Reference proteome</keyword>
<evidence type="ECO:0000256" key="1">
    <source>
        <dbReference type="SAM" id="SignalP"/>
    </source>
</evidence>
<evidence type="ECO:0000313" key="2">
    <source>
        <dbReference type="EMBL" id="CAB3408728.1"/>
    </source>
</evidence>
<keyword evidence="1" id="KW-0732">Signal</keyword>
<feature type="signal peptide" evidence="1">
    <location>
        <begin position="1"/>
        <end position="20"/>
    </location>
</feature>
<accession>A0A8S1EYC3</accession>
<dbReference type="AlphaFoldDB" id="A0A8S1EYC3"/>
<name>A0A8S1EYC3_9PELO</name>
<sequence>MNLLSLLVVVVCFIATIGEAADYRRIKSHRTISGRPTYNVRKTGSIACTEESDCPDDRICDDGFCLNVDQLFEKYDNYD</sequence>
<comment type="caution">
    <text evidence="2">The sequence shown here is derived from an EMBL/GenBank/DDBJ whole genome shotgun (WGS) entry which is preliminary data.</text>
</comment>
<dbReference type="EMBL" id="CADEPM010000007">
    <property type="protein sequence ID" value="CAB3408728.1"/>
    <property type="molecule type" value="Genomic_DNA"/>
</dbReference>
<proteinExistence type="predicted"/>